<dbReference type="EnsemblPlants" id="evm.model.09.1106">
    <property type="protein sequence ID" value="cds.evm.model.09.1106"/>
    <property type="gene ID" value="evm.TU.09.1106"/>
</dbReference>
<organism evidence="1 2">
    <name type="scientific">Cannabis sativa</name>
    <name type="common">Hemp</name>
    <name type="synonym">Marijuana</name>
    <dbReference type="NCBI Taxonomy" id="3483"/>
    <lineage>
        <taxon>Eukaryota</taxon>
        <taxon>Viridiplantae</taxon>
        <taxon>Streptophyta</taxon>
        <taxon>Embryophyta</taxon>
        <taxon>Tracheophyta</taxon>
        <taxon>Spermatophyta</taxon>
        <taxon>Magnoliopsida</taxon>
        <taxon>eudicotyledons</taxon>
        <taxon>Gunneridae</taxon>
        <taxon>Pentapetalae</taxon>
        <taxon>rosids</taxon>
        <taxon>fabids</taxon>
        <taxon>Rosales</taxon>
        <taxon>Cannabaceae</taxon>
        <taxon>Cannabis</taxon>
    </lineage>
</organism>
<dbReference type="Gramene" id="evm.model.09.1106">
    <property type="protein sequence ID" value="cds.evm.model.09.1106"/>
    <property type="gene ID" value="evm.TU.09.1106"/>
</dbReference>
<name>A0A803QDD8_CANSA</name>
<evidence type="ECO:0000313" key="2">
    <source>
        <dbReference type="Proteomes" id="UP000596661"/>
    </source>
</evidence>
<keyword evidence="2" id="KW-1185">Reference proteome</keyword>
<dbReference type="AlphaFoldDB" id="A0A803QDD8"/>
<evidence type="ECO:0000313" key="1">
    <source>
        <dbReference type="EnsemblPlants" id="cds.evm.model.09.1106"/>
    </source>
</evidence>
<reference evidence="1" key="1">
    <citation type="submission" date="2018-11" db="EMBL/GenBank/DDBJ databases">
        <authorList>
            <person name="Grassa J C."/>
        </authorList>
    </citation>
    <scope>NUCLEOTIDE SEQUENCE [LARGE SCALE GENOMIC DNA]</scope>
</reference>
<accession>A0A803QDD8</accession>
<proteinExistence type="predicted"/>
<dbReference type="Proteomes" id="UP000596661">
    <property type="component" value="Chromosome 9"/>
</dbReference>
<dbReference type="EMBL" id="UZAU01000737">
    <property type="status" value="NOT_ANNOTATED_CDS"/>
    <property type="molecule type" value="Genomic_DNA"/>
</dbReference>
<sequence length="118" mass="13060">MKERARETYRDFVHKRTTIWLFLNIGFHGKPDSEGVFSSSKRTESEALNLNPGGRGIKGMEFGMKGNVGIVGIFGMDGNEKNLVTFIISVGDNGEESYAARCMVDEGFFTSSNKPRDA</sequence>
<protein>
    <submittedName>
        <fullName evidence="1">Uncharacterized protein</fullName>
    </submittedName>
</protein>
<reference evidence="1" key="2">
    <citation type="submission" date="2021-03" db="UniProtKB">
        <authorList>
            <consortium name="EnsemblPlants"/>
        </authorList>
    </citation>
    <scope>IDENTIFICATION</scope>
</reference>